<dbReference type="EMBL" id="LJZR01000023">
    <property type="protein sequence ID" value="KPQ34099.1"/>
    <property type="molecule type" value="Genomic_DNA"/>
</dbReference>
<evidence type="ECO:0000256" key="1">
    <source>
        <dbReference type="ARBA" id="ARBA00022670"/>
    </source>
</evidence>
<sequence>MMHLHLLGIALAASFLVRLLSRSHDSLRAQQPMIQQSWQNRWHRAWVVLVVPPLLLLTTAFSVVAMGYSTAHPWDGQLSYAVALCFVIAAIAVWLRLSWSAFRTWQEMHVYPMRPIQIGKRTALRQKQCRILDVPAVFSAQVGLWSSGLWSSELVVSQGLLDHLDDEHLDAVLAHEAGHDYYRDTFWFFWLGLLKRLTCWLPDSESLWQELLLLREMRADRWAARSVDTLVLAESLMSVMTAPLLPASVCAEFSCAAPHSRLAQRIDALLSIETALAQDCINSENSENTERQTKVDVMAEPASDWATALKIVPWEWIALSLMPLLIIPFHR</sequence>
<evidence type="ECO:0000313" key="10">
    <source>
        <dbReference type="Proteomes" id="UP000050465"/>
    </source>
</evidence>
<dbReference type="Proteomes" id="UP000050465">
    <property type="component" value="Unassembled WGS sequence"/>
</dbReference>
<accession>A0A0P7ZHJ1</accession>
<comment type="caution">
    <text evidence="9">The sequence shown here is derived from an EMBL/GenBank/DDBJ whole genome shotgun (WGS) entry which is preliminary data.</text>
</comment>
<evidence type="ECO:0000256" key="7">
    <source>
        <dbReference type="SAM" id="Phobius"/>
    </source>
</evidence>
<evidence type="ECO:0000256" key="4">
    <source>
        <dbReference type="ARBA" id="ARBA00022833"/>
    </source>
</evidence>
<protein>
    <submittedName>
        <fullName evidence="9">Zn-dependent protease with chaperone function</fullName>
    </submittedName>
</protein>
<evidence type="ECO:0000259" key="8">
    <source>
        <dbReference type="Pfam" id="PF01435"/>
    </source>
</evidence>
<comment type="cofactor">
    <cofactor evidence="6">
        <name>Zn(2+)</name>
        <dbReference type="ChEBI" id="CHEBI:29105"/>
    </cofactor>
    <text evidence="6">Binds 1 zinc ion per subunit.</text>
</comment>
<evidence type="ECO:0000256" key="5">
    <source>
        <dbReference type="ARBA" id="ARBA00023049"/>
    </source>
</evidence>
<keyword evidence="1 6" id="KW-0645">Protease</keyword>
<dbReference type="InterPro" id="IPR001915">
    <property type="entry name" value="Peptidase_M48"/>
</dbReference>
<keyword evidence="7" id="KW-1133">Transmembrane helix</keyword>
<evidence type="ECO:0000313" key="9">
    <source>
        <dbReference type="EMBL" id="KPQ34099.1"/>
    </source>
</evidence>
<feature type="transmembrane region" description="Helical" evidence="7">
    <location>
        <begin position="80"/>
        <end position="99"/>
    </location>
</feature>
<evidence type="ECO:0000256" key="3">
    <source>
        <dbReference type="ARBA" id="ARBA00022801"/>
    </source>
</evidence>
<evidence type="ECO:0000256" key="6">
    <source>
        <dbReference type="RuleBase" id="RU003983"/>
    </source>
</evidence>
<feature type="domain" description="Peptidase M48" evidence="8">
    <location>
        <begin position="151"/>
        <end position="186"/>
    </location>
</feature>
<dbReference type="PANTHER" id="PTHR34978:SF3">
    <property type="entry name" value="SLR0241 PROTEIN"/>
    <property type="match status" value="1"/>
</dbReference>
<feature type="transmembrane region" description="Helical" evidence="7">
    <location>
        <begin position="45"/>
        <end position="68"/>
    </location>
</feature>
<gene>
    <name evidence="9" type="ORF">HLUCCA11_16040</name>
</gene>
<dbReference type="PANTHER" id="PTHR34978">
    <property type="entry name" value="POSSIBLE SENSOR-TRANSDUCER PROTEIN BLAR"/>
    <property type="match status" value="1"/>
</dbReference>
<comment type="similarity">
    <text evidence="6">Belongs to the peptidase M48 family.</text>
</comment>
<dbReference type="CDD" id="cd07326">
    <property type="entry name" value="M56_BlaR1_MecR1_like"/>
    <property type="match status" value="1"/>
</dbReference>
<dbReference type="GO" id="GO:0006508">
    <property type="term" value="P:proteolysis"/>
    <property type="evidence" value="ECO:0007669"/>
    <property type="project" value="UniProtKB-KW"/>
</dbReference>
<evidence type="ECO:0000256" key="2">
    <source>
        <dbReference type="ARBA" id="ARBA00022723"/>
    </source>
</evidence>
<dbReference type="STRING" id="1666911.HLUCCA11_16040"/>
<keyword evidence="3 6" id="KW-0378">Hydrolase</keyword>
<dbReference type="GO" id="GO:0004222">
    <property type="term" value="F:metalloendopeptidase activity"/>
    <property type="evidence" value="ECO:0007669"/>
    <property type="project" value="InterPro"/>
</dbReference>
<dbReference type="AlphaFoldDB" id="A0A0P7ZHJ1"/>
<dbReference type="InterPro" id="IPR052173">
    <property type="entry name" value="Beta-lactam_resp_regulator"/>
</dbReference>
<dbReference type="GO" id="GO:0046872">
    <property type="term" value="F:metal ion binding"/>
    <property type="evidence" value="ECO:0007669"/>
    <property type="project" value="UniProtKB-KW"/>
</dbReference>
<dbReference type="Pfam" id="PF01435">
    <property type="entry name" value="Peptidase_M48"/>
    <property type="match status" value="1"/>
</dbReference>
<keyword evidence="5 6" id="KW-0482">Metalloprotease</keyword>
<keyword evidence="7" id="KW-0812">Transmembrane</keyword>
<dbReference type="Gene3D" id="3.30.2010.10">
    <property type="entry name" value="Metalloproteases ('zincins'), catalytic domain"/>
    <property type="match status" value="1"/>
</dbReference>
<keyword evidence="2" id="KW-0479">Metal-binding</keyword>
<proteinExistence type="inferred from homology"/>
<organism evidence="9 10">
    <name type="scientific">Phormidesmis priestleyi Ana</name>
    <dbReference type="NCBI Taxonomy" id="1666911"/>
    <lineage>
        <taxon>Bacteria</taxon>
        <taxon>Bacillati</taxon>
        <taxon>Cyanobacteriota</taxon>
        <taxon>Cyanophyceae</taxon>
        <taxon>Leptolyngbyales</taxon>
        <taxon>Leptolyngbyaceae</taxon>
        <taxon>Phormidesmis</taxon>
    </lineage>
</organism>
<keyword evidence="4 6" id="KW-0862">Zinc</keyword>
<reference evidence="9 10" key="1">
    <citation type="submission" date="2015-09" db="EMBL/GenBank/DDBJ databases">
        <title>Identification and resolution of microdiversity through metagenomic sequencing of parallel consortia.</title>
        <authorList>
            <person name="Nelson W.C."/>
            <person name="Romine M.F."/>
            <person name="Lindemann S.R."/>
        </authorList>
    </citation>
    <scope>NUCLEOTIDE SEQUENCE [LARGE SCALE GENOMIC DNA]</scope>
    <source>
        <strain evidence="9">Ana</strain>
    </source>
</reference>
<dbReference type="PATRIC" id="fig|1666911.3.peg.880"/>
<keyword evidence="7" id="KW-0472">Membrane</keyword>
<name>A0A0P7ZHJ1_9CYAN</name>